<organism evidence="3 4">
    <name type="scientific">Moheibacter stercoris</name>
    <dbReference type="NCBI Taxonomy" id="1628251"/>
    <lineage>
        <taxon>Bacteria</taxon>
        <taxon>Pseudomonadati</taxon>
        <taxon>Bacteroidota</taxon>
        <taxon>Flavobacteriia</taxon>
        <taxon>Flavobacteriales</taxon>
        <taxon>Weeksellaceae</taxon>
        <taxon>Moheibacter</taxon>
    </lineage>
</organism>
<feature type="coiled-coil region" evidence="1">
    <location>
        <begin position="46"/>
        <end position="87"/>
    </location>
</feature>
<protein>
    <submittedName>
        <fullName evidence="3">Cell division protein FtsB</fullName>
    </submittedName>
</protein>
<dbReference type="EMBL" id="JBEPMO010000021">
    <property type="protein sequence ID" value="MET3732850.1"/>
    <property type="molecule type" value="Genomic_DNA"/>
</dbReference>
<name>A0ABV2LWB9_9FLAO</name>
<keyword evidence="2" id="KW-0472">Membrane</keyword>
<evidence type="ECO:0000256" key="1">
    <source>
        <dbReference type="SAM" id="Coils"/>
    </source>
</evidence>
<sequence>MNPETDKIKGKKSTKWYKIILNKYLIVTLLFAVWMIFFDQNSYFIHKELDKEIQDLSKAQKVYQQKLEKETIQIHQMKTNAEEIERVAREKHYLKKENEDVFIIEEQKVKKTEQNESSQ</sequence>
<keyword evidence="2" id="KW-0812">Transmembrane</keyword>
<comment type="caution">
    <text evidence="3">The sequence shown here is derived from an EMBL/GenBank/DDBJ whole genome shotgun (WGS) entry which is preliminary data.</text>
</comment>
<keyword evidence="3" id="KW-0132">Cell division</keyword>
<dbReference type="Pfam" id="PF04977">
    <property type="entry name" value="DivIC"/>
    <property type="match status" value="1"/>
</dbReference>
<keyword evidence="3" id="KW-0131">Cell cycle</keyword>
<evidence type="ECO:0000256" key="2">
    <source>
        <dbReference type="SAM" id="Phobius"/>
    </source>
</evidence>
<dbReference type="RefSeq" id="WP_354510463.1">
    <property type="nucleotide sequence ID" value="NZ_JBEPMO010000021.1"/>
</dbReference>
<keyword evidence="4" id="KW-1185">Reference proteome</keyword>
<feature type="transmembrane region" description="Helical" evidence="2">
    <location>
        <begin position="21"/>
        <end position="38"/>
    </location>
</feature>
<dbReference type="GO" id="GO:0051301">
    <property type="term" value="P:cell division"/>
    <property type="evidence" value="ECO:0007669"/>
    <property type="project" value="UniProtKB-KW"/>
</dbReference>
<gene>
    <name evidence="3" type="ORF">ABID46_002441</name>
</gene>
<dbReference type="Proteomes" id="UP001549146">
    <property type="component" value="Unassembled WGS sequence"/>
</dbReference>
<proteinExistence type="predicted"/>
<evidence type="ECO:0000313" key="3">
    <source>
        <dbReference type="EMBL" id="MET3732850.1"/>
    </source>
</evidence>
<accession>A0ABV2LWB9</accession>
<reference evidence="3 4" key="1">
    <citation type="submission" date="2024-06" db="EMBL/GenBank/DDBJ databases">
        <title>Genomic Encyclopedia of Type Strains, Phase IV (KMG-IV): sequencing the most valuable type-strain genomes for metagenomic binning, comparative biology and taxonomic classification.</title>
        <authorList>
            <person name="Goeker M."/>
        </authorList>
    </citation>
    <scope>NUCLEOTIDE SEQUENCE [LARGE SCALE GENOMIC DNA]</scope>
    <source>
        <strain evidence="3 4">DSM 29388</strain>
    </source>
</reference>
<keyword evidence="1" id="KW-0175">Coiled coil</keyword>
<dbReference type="InterPro" id="IPR007060">
    <property type="entry name" value="FtsL/DivIC"/>
</dbReference>
<keyword evidence="2" id="KW-1133">Transmembrane helix</keyword>
<evidence type="ECO:0000313" key="4">
    <source>
        <dbReference type="Proteomes" id="UP001549146"/>
    </source>
</evidence>